<evidence type="ECO:0000256" key="8">
    <source>
        <dbReference type="ARBA" id="ARBA00022776"/>
    </source>
</evidence>
<dbReference type="Proteomes" id="UP001140217">
    <property type="component" value="Unassembled WGS sequence"/>
</dbReference>
<evidence type="ECO:0000313" key="13">
    <source>
        <dbReference type="EMBL" id="KAJ2781380.1"/>
    </source>
</evidence>
<accession>A0A9W8HFC8</accession>
<name>A0A9W8HFC8_9FUNG</name>
<organism evidence="13 14">
    <name type="scientific">Coemansia javaensis</name>
    <dbReference type="NCBI Taxonomy" id="2761396"/>
    <lineage>
        <taxon>Eukaryota</taxon>
        <taxon>Fungi</taxon>
        <taxon>Fungi incertae sedis</taxon>
        <taxon>Zoopagomycota</taxon>
        <taxon>Kickxellomycotina</taxon>
        <taxon>Kickxellomycetes</taxon>
        <taxon>Kickxellales</taxon>
        <taxon>Kickxellaceae</taxon>
        <taxon>Coemansia</taxon>
    </lineage>
</organism>
<evidence type="ECO:0000256" key="11">
    <source>
        <dbReference type="PIRNR" id="PIRNR017126"/>
    </source>
</evidence>
<feature type="compositionally biased region" description="Acidic residues" evidence="12">
    <location>
        <begin position="638"/>
        <end position="650"/>
    </location>
</feature>
<evidence type="ECO:0000256" key="3">
    <source>
        <dbReference type="ARBA" id="ARBA00009471"/>
    </source>
</evidence>
<evidence type="ECO:0000313" key="14">
    <source>
        <dbReference type="Proteomes" id="UP001140217"/>
    </source>
</evidence>
<sequence>MYTPKRPGGRAAEIATPGSAEVPASPRVNDDAAERRRRRKSAIERRRSNMVTPRRLSMKAPVFSQSPQLGSPATPAAFSVQLPRLTPEELNQRYEEWMKIAADNKINANNTWDFALIDYFYDMSLLRDGDSINFQKASCTLDGCVKIYSSRVDSVASETGRLLSGLAEAPGKRGRQAADEAADEAADGEEAEGSGAGAKQRSRRAARSATTLAKDFASISVKKLDLEFSVDPLFKKTSADFDEGGARGLLLNHLGFDADGRIVFDASDSGALVDGDGDDNDNDNGNGDEARDEGAPPQGKRHRPTPVDISSIGDMLGAIVGGLADAHICPSLADFEFTRDASLDFALLKESLRDDSPETPLVGGIESDDEDANVGGGLAAAGGSDAEGDDMGHFLNFDEADAGPVPLETASTLLLAEAEEAADNGEEGAPLAGGFSVASLRVAEDEDNLLSYFDTTLAKGWAGPEHWRLPISRAAMQKQLQAGGEDGTGGDGAAAAGTAADEAETKRKRTEKQAFFTDFVNGPDVDAAQLFAKPARASAITMAKKAAHGQTHTLPEDVHFSSKNLFNLLLKPMLKFNPRRMRPAGASASATAAAAAAAAAAAGDSGGNSYGGFDVDGGDGVNIFGGLGDEALGGASLDDYDDDDDDDDDDALRLGAGDEGPGGSGIGGGNDGNSNDDTKSGIPQLKLIKPLHINYARRAKRVNVKRLKDNLWREIAAGGRRRSQPMDTAEPADISLDGGDSSEAGLALAGDQRFSDIVGGLKNVYPREKLEDLSVSYCFICLLHLANERNLRIESNASLSDLLISQDVFE</sequence>
<reference evidence="13" key="1">
    <citation type="submission" date="2022-07" db="EMBL/GenBank/DDBJ databases">
        <title>Phylogenomic reconstructions and comparative analyses of Kickxellomycotina fungi.</title>
        <authorList>
            <person name="Reynolds N.K."/>
            <person name="Stajich J.E."/>
            <person name="Barry K."/>
            <person name="Grigoriev I.V."/>
            <person name="Crous P."/>
            <person name="Smith M.E."/>
        </authorList>
    </citation>
    <scope>NUCLEOTIDE SEQUENCE</scope>
    <source>
        <strain evidence="13">NBRC 105414</strain>
    </source>
</reference>
<evidence type="ECO:0000256" key="12">
    <source>
        <dbReference type="SAM" id="MobiDB-lite"/>
    </source>
</evidence>
<comment type="similarity">
    <text evidence="3 11">Belongs to the CND2 (condensin subunit 2) family.</text>
</comment>
<feature type="compositionally biased region" description="Acidic residues" evidence="12">
    <location>
        <begin position="180"/>
        <end position="192"/>
    </location>
</feature>
<keyword evidence="14" id="KW-1185">Reference proteome</keyword>
<feature type="compositionally biased region" description="Gly residues" evidence="12">
    <location>
        <begin position="657"/>
        <end position="671"/>
    </location>
</feature>
<dbReference type="GO" id="GO:0051301">
    <property type="term" value="P:cell division"/>
    <property type="evidence" value="ECO:0007669"/>
    <property type="project" value="UniProtKB-KW"/>
</dbReference>
<keyword evidence="5" id="KW-0158">Chromosome</keyword>
<evidence type="ECO:0000256" key="4">
    <source>
        <dbReference type="ARBA" id="ARBA00016065"/>
    </source>
</evidence>
<feature type="region of interest" description="Disordered" evidence="12">
    <location>
        <begin position="1"/>
        <end position="51"/>
    </location>
</feature>
<keyword evidence="6" id="KW-0963">Cytoplasm</keyword>
<dbReference type="Pfam" id="PF05786">
    <property type="entry name" value="Cnd2"/>
    <property type="match status" value="1"/>
</dbReference>
<dbReference type="EMBL" id="JANBUL010000106">
    <property type="protein sequence ID" value="KAJ2781380.1"/>
    <property type="molecule type" value="Genomic_DNA"/>
</dbReference>
<keyword evidence="8 11" id="KW-0498">Mitosis</keyword>
<gene>
    <name evidence="13" type="ORF">H4R18_002910</name>
</gene>
<dbReference type="OrthoDB" id="362021at2759"/>
<evidence type="ECO:0000256" key="2">
    <source>
        <dbReference type="ARBA" id="ARBA00004496"/>
    </source>
</evidence>
<dbReference type="PANTHER" id="PTHR13108">
    <property type="entry name" value="CONDENSIN COMPLEX SUBUNIT 2"/>
    <property type="match status" value="1"/>
</dbReference>
<evidence type="ECO:0000256" key="10">
    <source>
        <dbReference type="ARBA" id="ARBA00023306"/>
    </source>
</evidence>
<dbReference type="GO" id="GO:0000796">
    <property type="term" value="C:condensin complex"/>
    <property type="evidence" value="ECO:0007669"/>
    <property type="project" value="InterPro"/>
</dbReference>
<evidence type="ECO:0000256" key="5">
    <source>
        <dbReference type="ARBA" id="ARBA00022454"/>
    </source>
</evidence>
<feature type="region of interest" description="Disordered" evidence="12">
    <location>
        <begin position="481"/>
        <end position="507"/>
    </location>
</feature>
<protein>
    <recommendedName>
        <fullName evidence="4 11">Condensin complex subunit 2</fullName>
    </recommendedName>
</protein>
<dbReference type="GO" id="GO:0007076">
    <property type="term" value="P:mitotic chromosome condensation"/>
    <property type="evidence" value="ECO:0007669"/>
    <property type="project" value="InterPro"/>
</dbReference>
<keyword evidence="10 11" id="KW-0131">Cell cycle</keyword>
<feature type="region of interest" description="Disordered" evidence="12">
    <location>
        <begin position="635"/>
        <end position="682"/>
    </location>
</feature>
<evidence type="ECO:0000256" key="9">
    <source>
        <dbReference type="ARBA" id="ARBA00023067"/>
    </source>
</evidence>
<feature type="region of interest" description="Disordered" evidence="12">
    <location>
        <begin position="167"/>
        <end position="203"/>
    </location>
</feature>
<dbReference type="InterPro" id="IPR022816">
    <property type="entry name" value="Condensin_barren_su2"/>
</dbReference>
<comment type="subcellular location">
    <subcellularLocation>
        <location evidence="1">Chromosome</location>
    </subcellularLocation>
    <subcellularLocation>
        <location evidence="2">Cytoplasm</location>
    </subcellularLocation>
</comment>
<keyword evidence="9 11" id="KW-0226">DNA condensation</keyword>
<dbReference type="GO" id="GO:0003682">
    <property type="term" value="F:chromatin binding"/>
    <property type="evidence" value="ECO:0007669"/>
    <property type="project" value="TreeGrafter"/>
</dbReference>
<proteinExistence type="inferred from homology"/>
<dbReference type="AlphaFoldDB" id="A0A9W8HFC8"/>
<dbReference type="PIRSF" id="PIRSF017126">
    <property type="entry name" value="Condensin_H"/>
    <property type="match status" value="1"/>
</dbReference>
<evidence type="ECO:0000256" key="7">
    <source>
        <dbReference type="ARBA" id="ARBA00022618"/>
    </source>
</evidence>
<comment type="caution">
    <text evidence="13">The sequence shown here is derived from an EMBL/GenBank/DDBJ whole genome shotgun (WGS) entry which is preliminary data.</text>
</comment>
<keyword evidence="7 11" id="KW-0132">Cell division</keyword>
<evidence type="ECO:0000256" key="1">
    <source>
        <dbReference type="ARBA" id="ARBA00004286"/>
    </source>
</evidence>
<feature type="region of interest" description="Disordered" evidence="12">
    <location>
        <begin position="271"/>
        <end position="308"/>
    </location>
</feature>
<dbReference type="GO" id="GO:0005737">
    <property type="term" value="C:cytoplasm"/>
    <property type="evidence" value="ECO:0007669"/>
    <property type="project" value="UniProtKB-SubCell"/>
</dbReference>
<evidence type="ECO:0000256" key="6">
    <source>
        <dbReference type="ARBA" id="ARBA00022490"/>
    </source>
</evidence>
<dbReference type="PANTHER" id="PTHR13108:SF9">
    <property type="entry name" value="CONDENSIN COMPLEX SUBUNIT 2"/>
    <property type="match status" value="1"/>
</dbReference>
<comment type="function">
    <text evidence="11">Regulatory subunit of the condensin complex, a complex required for conversion of interphase chromatin into mitotic-like condense chromosomes.</text>
</comment>